<gene>
    <name evidence="5" type="ORF">SAMN04488502_104143</name>
</gene>
<evidence type="ECO:0000256" key="2">
    <source>
        <dbReference type="ARBA" id="ARBA00023125"/>
    </source>
</evidence>
<name>A0A1G9SWX9_9FIRM</name>
<evidence type="ECO:0000256" key="1">
    <source>
        <dbReference type="ARBA" id="ARBA00023015"/>
    </source>
</evidence>
<evidence type="ECO:0000256" key="3">
    <source>
        <dbReference type="ARBA" id="ARBA00023163"/>
    </source>
</evidence>
<dbReference type="AlphaFoldDB" id="A0A1G9SWX9"/>
<dbReference type="Proteomes" id="UP000214880">
    <property type="component" value="Unassembled WGS sequence"/>
</dbReference>
<dbReference type="Pfam" id="PF12833">
    <property type="entry name" value="HTH_18"/>
    <property type="match status" value="1"/>
</dbReference>
<dbReference type="PROSITE" id="PS01124">
    <property type="entry name" value="HTH_ARAC_FAMILY_2"/>
    <property type="match status" value="1"/>
</dbReference>
<accession>A0A1G9SWX9</accession>
<dbReference type="InterPro" id="IPR018060">
    <property type="entry name" value="HTH_AraC"/>
</dbReference>
<evidence type="ECO:0000313" key="5">
    <source>
        <dbReference type="EMBL" id="SDM39903.1"/>
    </source>
</evidence>
<reference evidence="5 6" key="1">
    <citation type="submission" date="2016-10" db="EMBL/GenBank/DDBJ databases">
        <authorList>
            <person name="de Groot N.N."/>
        </authorList>
    </citation>
    <scope>NUCLEOTIDE SEQUENCE [LARGE SCALE GENOMIC DNA]</scope>
    <source>
        <strain evidence="5 6">DSM 1736</strain>
    </source>
</reference>
<keyword evidence="1" id="KW-0805">Transcription regulation</keyword>
<dbReference type="InterPro" id="IPR009057">
    <property type="entry name" value="Homeodomain-like_sf"/>
</dbReference>
<feature type="domain" description="HTH araC/xylS-type" evidence="4">
    <location>
        <begin position="246"/>
        <end position="344"/>
    </location>
</feature>
<dbReference type="GO" id="GO:0003700">
    <property type="term" value="F:DNA-binding transcription factor activity"/>
    <property type="evidence" value="ECO:0007669"/>
    <property type="project" value="InterPro"/>
</dbReference>
<keyword evidence="2 5" id="KW-0238">DNA-binding</keyword>
<proteinExistence type="predicted"/>
<sequence>MIIVISVSFFVINRLTRCKPFFHNDPEGAGLLVHHKLTEAQFDHLLNQTSHDLRYDFPQQIASGYCRQIRPDETLQVVQFSACFHDTLQVPVALRRKVCQLAFCCDGPITWETAGGGEAVLLQGESCFSHGEQMDGINRYFRDTKYSGLVINLEQGRFQAVFEAFRSGRGSSRPGGRKPPVKPITPAVRKLLGEIRSGSGEDALQRLYLEAKILELVAVYVNEMAEEQQPGAGAVKLSAADIAGLRQIKLILDEQTDMAPTIRVLARLTCLNEYKIKTGFKQLFGLPVHSYVVDKRMEKARELLEGGRLKVGEIAARVGYTNTSHFIAAFRKKFGVNPGEYANGGRF</sequence>
<dbReference type="GO" id="GO:0043565">
    <property type="term" value="F:sequence-specific DNA binding"/>
    <property type="evidence" value="ECO:0007669"/>
    <property type="project" value="InterPro"/>
</dbReference>
<protein>
    <submittedName>
        <fullName evidence="5">AraC-type DNA-binding protein</fullName>
    </submittedName>
</protein>
<evidence type="ECO:0000313" key="6">
    <source>
        <dbReference type="Proteomes" id="UP000214880"/>
    </source>
</evidence>
<dbReference type="InterPro" id="IPR020449">
    <property type="entry name" value="Tscrpt_reg_AraC-type_HTH"/>
</dbReference>
<dbReference type="Gene3D" id="1.10.10.60">
    <property type="entry name" value="Homeodomain-like"/>
    <property type="match status" value="2"/>
</dbReference>
<dbReference type="PRINTS" id="PR00032">
    <property type="entry name" value="HTHARAC"/>
</dbReference>
<dbReference type="SUPFAM" id="SSF46689">
    <property type="entry name" value="Homeodomain-like"/>
    <property type="match status" value="1"/>
</dbReference>
<keyword evidence="3" id="KW-0804">Transcription</keyword>
<dbReference type="InterPro" id="IPR018062">
    <property type="entry name" value="HTH_AraC-typ_CS"/>
</dbReference>
<dbReference type="EMBL" id="FNHB01000004">
    <property type="protein sequence ID" value="SDM39903.1"/>
    <property type="molecule type" value="Genomic_DNA"/>
</dbReference>
<dbReference type="OrthoDB" id="9782503at2"/>
<dbReference type="PANTHER" id="PTHR47893:SF1">
    <property type="entry name" value="REGULATORY PROTEIN PCHR"/>
    <property type="match status" value="1"/>
</dbReference>
<keyword evidence="6" id="KW-1185">Reference proteome</keyword>
<dbReference type="SMART" id="SM00342">
    <property type="entry name" value="HTH_ARAC"/>
    <property type="match status" value="1"/>
</dbReference>
<evidence type="ECO:0000259" key="4">
    <source>
        <dbReference type="PROSITE" id="PS01124"/>
    </source>
</evidence>
<organism evidence="5 6">
    <name type="scientific">Dendrosporobacter quercicolus</name>
    <dbReference type="NCBI Taxonomy" id="146817"/>
    <lineage>
        <taxon>Bacteria</taxon>
        <taxon>Bacillati</taxon>
        <taxon>Bacillota</taxon>
        <taxon>Negativicutes</taxon>
        <taxon>Selenomonadales</taxon>
        <taxon>Sporomusaceae</taxon>
        <taxon>Dendrosporobacter</taxon>
    </lineage>
</organism>
<dbReference type="PANTHER" id="PTHR47893">
    <property type="entry name" value="REGULATORY PROTEIN PCHR"/>
    <property type="match status" value="1"/>
</dbReference>
<dbReference type="STRING" id="146817.SAMN04488502_104143"/>
<dbReference type="PROSITE" id="PS00041">
    <property type="entry name" value="HTH_ARAC_FAMILY_1"/>
    <property type="match status" value="1"/>
</dbReference>
<dbReference type="InterPro" id="IPR053142">
    <property type="entry name" value="PchR_regulatory_protein"/>
</dbReference>